<dbReference type="WBParaSite" id="ECPE_0000316201-mRNA-1">
    <property type="protein sequence ID" value="ECPE_0000316201-mRNA-1"/>
    <property type="gene ID" value="ECPE_0000316201"/>
</dbReference>
<dbReference type="EMBL" id="UZAN01040140">
    <property type="protein sequence ID" value="VDP68592.1"/>
    <property type="molecule type" value="Genomic_DNA"/>
</dbReference>
<feature type="region of interest" description="Disordered" evidence="1">
    <location>
        <begin position="155"/>
        <end position="183"/>
    </location>
</feature>
<feature type="compositionally biased region" description="Basic and acidic residues" evidence="1">
    <location>
        <begin position="61"/>
        <end position="72"/>
    </location>
</feature>
<name>A0A183A874_9TREM</name>
<evidence type="ECO:0000313" key="4">
    <source>
        <dbReference type="WBParaSite" id="ECPE_0000316201-mRNA-1"/>
    </source>
</evidence>
<protein>
    <submittedName>
        <fullName evidence="2 4">Uncharacterized protein</fullName>
    </submittedName>
</protein>
<sequence>MSELLSDSWTLGDHVITVHRHPAVCTTHSQLAAVRNALLNELHQTNVEILKRNKASGAYSDTRHATDVKLHPEPLQPTETDLDALSSPGASSPSVSAKTSNDTGADSAGLQYDWSAILDTLDRSDYVGMSNGYSYPPNESGSSSVKSPFSPNSVIHNGNGHSSGFSSPTLLEEQNKETRRAAEQAAQQLDDLLISLGQFKSITCLRKYRGIRGAMIETTRKKMLSSARFAIIETDASVCLKQKLWPTFID</sequence>
<accession>A0A183A874</accession>
<feature type="compositionally biased region" description="Basic and acidic residues" evidence="1">
    <location>
        <begin position="173"/>
        <end position="182"/>
    </location>
</feature>
<feature type="compositionally biased region" description="Low complexity" evidence="1">
    <location>
        <begin position="86"/>
        <end position="97"/>
    </location>
</feature>
<dbReference type="OrthoDB" id="6279997at2759"/>
<organism evidence="4">
    <name type="scientific">Echinostoma caproni</name>
    <dbReference type="NCBI Taxonomy" id="27848"/>
    <lineage>
        <taxon>Eukaryota</taxon>
        <taxon>Metazoa</taxon>
        <taxon>Spiralia</taxon>
        <taxon>Lophotrochozoa</taxon>
        <taxon>Platyhelminthes</taxon>
        <taxon>Trematoda</taxon>
        <taxon>Digenea</taxon>
        <taxon>Plagiorchiida</taxon>
        <taxon>Echinostomata</taxon>
        <taxon>Echinostomatoidea</taxon>
        <taxon>Echinostomatidae</taxon>
        <taxon>Echinostoma</taxon>
    </lineage>
</organism>
<reference evidence="2 3" key="2">
    <citation type="submission" date="2018-11" db="EMBL/GenBank/DDBJ databases">
        <authorList>
            <consortium name="Pathogen Informatics"/>
        </authorList>
    </citation>
    <scope>NUCLEOTIDE SEQUENCE [LARGE SCALE GENOMIC DNA]</scope>
    <source>
        <strain evidence="2 3">Egypt</strain>
    </source>
</reference>
<evidence type="ECO:0000313" key="3">
    <source>
        <dbReference type="Proteomes" id="UP000272942"/>
    </source>
</evidence>
<dbReference type="Proteomes" id="UP000272942">
    <property type="component" value="Unassembled WGS sequence"/>
</dbReference>
<evidence type="ECO:0000313" key="2">
    <source>
        <dbReference type="EMBL" id="VDP68592.1"/>
    </source>
</evidence>
<dbReference type="AlphaFoldDB" id="A0A183A874"/>
<gene>
    <name evidence="2" type="ORF">ECPE_LOCUS3159</name>
</gene>
<reference evidence="4" key="1">
    <citation type="submission" date="2016-06" db="UniProtKB">
        <authorList>
            <consortium name="WormBaseParasite"/>
        </authorList>
    </citation>
    <scope>IDENTIFICATION</scope>
</reference>
<proteinExistence type="predicted"/>
<evidence type="ECO:0000256" key="1">
    <source>
        <dbReference type="SAM" id="MobiDB-lite"/>
    </source>
</evidence>
<feature type="region of interest" description="Disordered" evidence="1">
    <location>
        <begin position="56"/>
        <end position="105"/>
    </location>
</feature>
<keyword evidence="3" id="KW-1185">Reference proteome</keyword>
<feature type="compositionally biased region" description="Low complexity" evidence="1">
    <location>
        <begin position="155"/>
        <end position="167"/>
    </location>
</feature>